<dbReference type="Gene3D" id="3.40.50.720">
    <property type="entry name" value="NAD(P)-binding Rossmann-like Domain"/>
    <property type="match status" value="1"/>
</dbReference>
<dbReference type="RefSeq" id="WP_003984266.1">
    <property type="nucleotide sequence ID" value="NZ_CP043497.1"/>
</dbReference>
<dbReference type="InterPro" id="IPR051122">
    <property type="entry name" value="SDR_DHRS6-like"/>
</dbReference>
<comment type="similarity">
    <text evidence="1">Belongs to the short-chain dehydrogenases/reductases (SDR) family.</text>
</comment>
<dbReference type="GeneID" id="66858851"/>
<sequence>MKVIVIGASGVIGSAVADEPAGRGHTVVRASRRGPVRVDMEDPASADALFEDPAVRGADAVVCCAASGRLTPLDEPSDAEFTRGLHGKLLGQVQLTRRALHHLQDGGAVVLTSGRFDEPTPGSAFAALVNTGLDAFAQAAAPEMPRGLRLTAVSPGWVGETPERLGMDPSAGTPAAELARTYADAVEGRTARPGTRTRENRLPYAPRPATVLP</sequence>
<protein>
    <submittedName>
        <fullName evidence="4">Short chain dehydrogenase</fullName>
    </submittedName>
</protein>
<reference evidence="4 5" key="1">
    <citation type="submission" date="2022-03" db="EMBL/GenBank/DDBJ databases">
        <title>Complete genome of Streptomyces rimosus ssp. rimosus R7 (=ATCC 10970).</title>
        <authorList>
            <person name="Beganovic S."/>
            <person name="Ruckert C."/>
            <person name="Busche T."/>
            <person name="Kalinowski J."/>
            <person name="Wittmann C."/>
        </authorList>
    </citation>
    <scope>NUCLEOTIDE SEQUENCE [LARGE SCALE GENOMIC DNA]</scope>
    <source>
        <strain evidence="4 5">R7</strain>
    </source>
</reference>
<keyword evidence="5" id="KW-1185">Reference proteome</keyword>
<dbReference type="InterPro" id="IPR002347">
    <property type="entry name" value="SDR_fam"/>
</dbReference>
<dbReference type="EMBL" id="CP094298">
    <property type="protein sequence ID" value="UNZ02063.1"/>
    <property type="molecule type" value="Genomic_DNA"/>
</dbReference>
<evidence type="ECO:0000313" key="4">
    <source>
        <dbReference type="EMBL" id="UNZ02063.1"/>
    </source>
</evidence>
<feature type="region of interest" description="Disordered" evidence="3">
    <location>
        <begin position="183"/>
        <end position="213"/>
    </location>
</feature>
<evidence type="ECO:0000256" key="3">
    <source>
        <dbReference type="SAM" id="MobiDB-lite"/>
    </source>
</evidence>
<proteinExistence type="inferred from homology"/>
<keyword evidence="2" id="KW-0560">Oxidoreductase</keyword>
<dbReference type="CDD" id="cd11731">
    <property type="entry name" value="Lin1944_like_SDR_c"/>
    <property type="match status" value="1"/>
</dbReference>
<evidence type="ECO:0000256" key="2">
    <source>
        <dbReference type="ARBA" id="ARBA00023002"/>
    </source>
</evidence>
<dbReference type="Proteomes" id="UP000829494">
    <property type="component" value="Chromosome"/>
</dbReference>
<feature type="compositionally biased region" description="Basic and acidic residues" evidence="3">
    <location>
        <begin position="186"/>
        <end position="201"/>
    </location>
</feature>
<dbReference type="PANTHER" id="PTHR43477">
    <property type="entry name" value="DIHYDROANTICAPSIN 7-DEHYDROGENASE"/>
    <property type="match status" value="1"/>
</dbReference>
<evidence type="ECO:0000256" key="1">
    <source>
        <dbReference type="ARBA" id="ARBA00006484"/>
    </source>
</evidence>
<dbReference type="Pfam" id="PF13561">
    <property type="entry name" value="adh_short_C2"/>
    <property type="match status" value="1"/>
</dbReference>
<dbReference type="SUPFAM" id="SSF51735">
    <property type="entry name" value="NAD(P)-binding Rossmann-fold domains"/>
    <property type="match status" value="1"/>
</dbReference>
<gene>
    <name evidence="4" type="ORF">SRIMR7_07905</name>
</gene>
<accession>A0ABY3YX66</accession>
<name>A0ABY3YX66_STRRM</name>
<dbReference type="InterPro" id="IPR036291">
    <property type="entry name" value="NAD(P)-bd_dom_sf"/>
</dbReference>
<organism evidence="4 5">
    <name type="scientific">Streptomyces rimosus subsp. rimosus</name>
    <dbReference type="NCBI Taxonomy" id="132474"/>
    <lineage>
        <taxon>Bacteria</taxon>
        <taxon>Bacillati</taxon>
        <taxon>Actinomycetota</taxon>
        <taxon>Actinomycetes</taxon>
        <taxon>Kitasatosporales</taxon>
        <taxon>Streptomycetaceae</taxon>
        <taxon>Streptomyces</taxon>
    </lineage>
</organism>
<dbReference type="PANTHER" id="PTHR43477:SF1">
    <property type="entry name" value="DIHYDROANTICAPSIN 7-DEHYDROGENASE"/>
    <property type="match status" value="1"/>
</dbReference>
<evidence type="ECO:0000313" key="5">
    <source>
        <dbReference type="Proteomes" id="UP000829494"/>
    </source>
</evidence>